<dbReference type="EMBL" id="ML995496">
    <property type="protein sequence ID" value="KAF2138481.1"/>
    <property type="molecule type" value="Genomic_DNA"/>
</dbReference>
<proteinExistence type="predicted"/>
<accession>A0A6A6B6R1</accession>
<dbReference type="RefSeq" id="XP_033394194.1">
    <property type="nucleotide sequence ID" value="XM_033539304.1"/>
</dbReference>
<name>A0A6A6B6R1_9PEZI</name>
<dbReference type="AlphaFoldDB" id="A0A6A6B6R1"/>
<dbReference type="GO" id="GO:0051118">
    <property type="term" value="F:glucan endo-1,3-alpha-glucosidase activity"/>
    <property type="evidence" value="ECO:0007669"/>
    <property type="project" value="InterPro"/>
</dbReference>
<keyword evidence="1" id="KW-0378">Hydrolase</keyword>
<dbReference type="GeneID" id="54296800"/>
<evidence type="ECO:0000313" key="1">
    <source>
        <dbReference type="EMBL" id="KAF2138481.1"/>
    </source>
</evidence>
<dbReference type="Pfam" id="PF03659">
    <property type="entry name" value="Glyco_hydro_71"/>
    <property type="match status" value="1"/>
</dbReference>
<protein>
    <submittedName>
        <fullName evidence="1">Glycoside hydrolase family 71 protein</fullName>
    </submittedName>
</protein>
<gene>
    <name evidence="1" type="ORF">K452DRAFT_276901</name>
</gene>
<dbReference type="InterPro" id="IPR005197">
    <property type="entry name" value="Glyco_hydro_71"/>
</dbReference>
<sequence>MHDAANVVEERQTKDFQLALSFDMSYAFRTENCPTNKAWDVATMTYIVKEQDKRSSSYRWNSSVLIMTHEGGLYGGGFFKQLADELAEYDIDPTFAPYVSSYSVAASKSSDPDTSAQRFFSDYSDPTVSGYFNGLAWPNNVRENITCFVDTAFKDAIEESAHKGPFIMGVSPWQYENLNTPNPAGSWVQYSDTLYSHRWNQAITDVQPDIVNILSWNDYIASTYLREVPEKTGPGSVDLGEQGNYVYGMNHTAWGAMTKYFSKGYMTDNNKPEITDNDLIYWYRTHRKDATCKGGRASASTPVRNSDFVNDSVFIWAKIRSAVTVEVYFGTDPKSRSERPGTPRVTFDTTGQTEPFLLELPFPDDFPANSSDKLYPQVVVNPDRIAYSKYDSVPITGECDWENFNAVVQSLGSDFNDLF</sequence>
<dbReference type="Gene3D" id="3.20.20.80">
    <property type="entry name" value="Glycosidases"/>
    <property type="match status" value="1"/>
</dbReference>
<dbReference type="OrthoDB" id="3257981at2759"/>
<evidence type="ECO:0000313" key="2">
    <source>
        <dbReference type="Proteomes" id="UP000799438"/>
    </source>
</evidence>
<organism evidence="1 2">
    <name type="scientific">Aplosporella prunicola CBS 121167</name>
    <dbReference type="NCBI Taxonomy" id="1176127"/>
    <lineage>
        <taxon>Eukaryota</taxon>
        <taxon>Fungi</taxon>
        <taxon>Dikarya</taxon>
        <taxon>Ascomycota</taxon>
        <taxon>Pezizomycotina</taxon>
        <taxon>Dothideomycetes</taxon>
        <taxon>Dothideomycetes incertae sedis</taxon>
        <taxon>Botryosphaeriales</taxon>
        <taxon>Aplosporellaceae</taxon>
        <taxon>Aplosporella</taxon>
    </lineage>
</organism>
<keyword evidence="2" id="KW-1185">Reference proteome</keyword>
<dbReference type="Proteomes" id="UP000799438">
    <property type="component" value="Unassembled WGS sequence"/>
</dbReference>
<reference evidence="1" key="1">
    <citation type="journal article" date="2020" name="Stud. Mycol.">
        <title>101 Dothideomycetes genomes: a test case for predicting lifestyles and emergence of pathogens.</title>
        <authorList>
            <person name="Haridas S."/>
            <person name="Albert R."/>
            <person name="Binder M."/>
            <person name="Bloem J."/>
            <person name="Labutti K."/>
            <person name="Salamov A."/>
            <person name="Andreopoulos B."/>
            <person name="Baker S."/>
            <person name="Barry K."/>
            <person name="Bills G."/>
            <person name="Bluhm B."/>
            <person name="Cannon C."/>
            <person name="Castanera R."/>
            <person name="Culley D."/>
            <person name="Daum C."/>
            <person name="Ezra D."/>
            <person name="Gonzalez J."/>
            <person name="Henrissat B."/>
            <person name="Kuo A."/>
            <person name="Liang C."/>
            <person name="Lipzen A."/>
            <person name="Lutzoni F."/>
            <person name="Magnuson J."/>
            <person name="Mondo S."/>
            <person name="Nolan M."/>
            <person name="Ohm R."/>
            <person name="Pangilinan J."/>
            <person name="Park H.-J."/>
            <person name="Ramirez L."/>
            <person name="Alfaro M."/>
            <person name="Sun H."/>
            <person name="Tritt A."/>
            <person name="Yoshinaga Y."/>
            <person name="Zwiers L.-H."/>
            <person name="Turgeon B."/>
            <person name="Goodwin S."/>
            <person name="Spatafora J."/>
            <person name="Crous P."/>
            <person name="Grigoriev I."/>
        </authorList>
    </citation>
    <scope>NUCLEOTIDE SEQUENCE</scope>
    <source>
        <strain evidence="1">CBS 121167</strain>
    </source>
</reference>